<organism evidence="3 4">
    <name type="scientific">Caenorhabditis tropicalis</name>
    <dbReference type="NCBI Taxonomy" id="1561998"/>
    <lineage>
        <taxon>Eukaryota</taxon>
        <taxon>Metazoa</taxon>
        <taxon>Ecdysozoa</taxon>
        <taxon>Nematoda</taxon>
        <taxon>Chromadorea</taxon>
        <taxon>Rhabditida</taxon>
        <taxon>Rhabditina</taxon>
        <taxon>Rhabditomorpha</taxon>
        <taxon>Rhabditoidea</taxon>
        <taxon>Rhabditidae</taxon>
        <taxon>Peloderinae</taxon>
        <taxon>Caenorhabditis</taxon>
    </lineage>
</organism>
<name>A0A1I7TBY7_9PELO</name>
<reference evidence="4" key="1">
    <citation type="submission" date="2016-11" db="UniProtKB">
        <authorList>
            <consortium name="WormBaseParasite"/>
        </authorList>
    </citation>
    <scope>IDENTIFICATION</scope>
</reference>
<dbReference type="eggNOG" id="ENOG502TDB2">
    <property type="taxonomic scope" value="Eukaryota"/>
</dbReference>
<evidence type="ECO:0000256" key="2">
    <source>
        <dbReference type="SAM" id="SignalP"/>
    </source>
</evidence>
<feature type="chain" id="PRO_5009307310" evidence="2">
    <location>
        <begin position="23"/>
        <end position="147"/>
    </location>
</feature>
<evidence type="ECO:0000313" key="3">
    <source>
        <dbReference type="Proteomes" id="UP000095282"/>
    </source>
</evidence>
<protein>
    <submittedName>
        <fullName evidence="4">Neuropeptide</fullName>
    </submittedName>
</protein>
<keyword evidence="2" id="KW-0732">Signal</keyword>
<keyword evidence="3" id="KW-1185">Reference proteome</keyword>
<dbReference type="WBParaSite" id="Csp11.Scaffold576.g4453.t1">
    <property type="protein sequence ID" value="Csp11.Scaffold576.g4453.t1"/>
    <property type="gene ID" value="Csp11.Scaffold576.g4453"/>
</dbReference>
<dbReference type="Proteomes" id="UP000095282">
    <property type="component" value="Unplaced"/>
</dbReference>
<proteinExistence type="predicted"/>
<evidence type="ECO:0000313" key="4">
    <source>
        <dbReference type="WBParaSite" id="Csp11.Scaffold576.g4453.t1"/>
    </source>
</evidence>
<accession>A0A1I7TBY7</accession>
<feature type="signal peptide" evidence="2">
    <location>
        <begin position="1"/>
        <end position="22"/>
    </location>
</feature>
<sequence length="147" mass="16746">MITDKCLLLMALLGLAAYQVNANYNSLPKKVFMEPGNIFNRIFLGQKNSDESDVEGSPIGEMNASGDAAEDSFEMPEKDDNLVLEKRIYINRQGFRPAKRSMAIGRAGMRPGKRAFPEYTRELKEGEQVPTEFQYWPFDSMSYFEVQ</sequence>
<dbReference type="STRING" id="1561998.A0A1I7TBY7"/>
<feature type="region of interest" description="Disordered" evidence="1">
    <location>
        <begin position="49"/>
        <end position="76"/>
    </location>
</feature>
<dbReference type="AlphaFoldDB" id="A0A1I7TBY7"/>
<evidence type="ECO:0000256" key="1">
    <source>
        <dbReference type="SAM" id="MobiDB-lite"/>
    </source>
</evidence>